<sequence>MNKNPASLPSSNGVLRNILPPIVIQPQGGFKLALTDISNLAITVVSATNTESNIESLFNTNGISASPPAIVGYGLTNVMNNVEEELSSSVVKPSLFSSEPALLENFDFGIPKEYTADQPDCEYC</sequence>
<comment type="caution">
    <text evidence="1">The sequence shown here is derived from an EMBL/GenBank/DDBJ whole genome shotgun (WGS) entry which is preliminary data.</text>
</comment>
<keyword evidence="2" id="KW-1185">Reference proteome</keyword>
<evidence type="ECO:0000313" key="2">
    <source>
        <dbReference type="Proteomes" id="UP001239111"/>
    </source>
</evidence>
<accession>A0ACC2P6D5</accession>
<protein>
    <submittedName>
        <fullName evidence="1">Uncharacterized protein</fullName>
    </submittedName>
</protein>
<evidence type="ECO:0000313" key="1">
    <source>
        <dbReference type="EMBL" id="KAJ8678663.1"/>
    </source>
</evidence>
<reference evidence="1" key="1">
    <citation type="submission" date="2023-04" db="EMBL/GenBank/DDBJ databases">
        <title>A chromosome-level genome assembly of the parasitoid wasp Eretmocerus hayati.</title>
        <authorList>
            <person name="Zhong Y."/>
            <person name="Liu S."/>
            <person name="Liu Y."/>
        </authorList>
    </citation>
    <scope>NUCLEOTIDE SEQUENCE</scope>
    <source>
        <strain evidence="1">ZJU_SS_LIU_2023</strain>
    </source>
</reference>
<dbReference type="Proteomes" id="UP001239111">
    <property type="component" value="Chromosome 2"/>
</dbReference>
<dbReference type="EMBL" id="CM056742">
    <property type="protein sequence ID" value="KAJ8678663.1"/>
    <property type="molecule type" value="Genomic_DNA"/>
</dbReference>
<organism evidence="1 2">
    <name type="scientific">Eretmocerus hayati</name>
    <dbReference type="NCBI Taxonomy" id="131215"/>
    <lineage>
        <taxon>Eukaryota</taxon>
        <taxon>Metazoa</taxon>
        <taxon>Ecdysozoa</taxon>
        <taxon>Arthropoda</taxon>
        <taxon>Hexapoda</taxon>
        <taxon>Insecta</taxon>
        <taxon>Pterygota</taxon>
        <taxon>Neoptera</taxon>
        <taxon>Endopterygota</taxon>
        <taxon>Hymenoptera</taxon>
        <taxon>Apocrita</taxon>
        <taxon>Proctotrupomorpha</taxon>
        <taxon>Chalcidoidea</taxon>
        <taxon>Aphelinidae</taxon>
        <taxon>Aphelininae</taxon>
        <taxon>Eretmocerus</taxon>
    </lineage>
</organism>
<name>A0ACC2P6D5_9HYME</name>
<gene>
    <name evidence="1" type="ORF">QAD02_014450</name>
</gene>
<proteinExistence type="predicted"/>